<dbReference type="Proteomes" id="UP000247727">
    <property type="component" value="Unassembled WGS sequence"/>
</dbReference>
<dbReference type="AlphaFoldDB" id="A0A318U0D3"/>
<dbReference type="RefSeq" id="WP_110806344.1">
    <property type="nucleotide sequence ID" value="NZ_QJTK01000011.1"/>
</dbReference>
<keyword evidence="3" id="KW-1185">Reference proteome</keyword>
<dbReference type="Pfam" id="PF00117">
    <property type="entry name" value="GATase"/>
    <property type="match status" value="1"/>
</dbReference>
<dbReference type="InterPro" id="IPR044992">
    <property type="entry name" value="ChyE-like"/>
</dbReference>
<protein>
    <submittedName>
        <fullName evidence="2">GMP synthase-like glutamine amidotransferase</fullName>
    </submittedName>
</protein>
<organism evidence="2 3">
    <name type="scientific">Rhodobacter viridis</name>
    <dbReference type="NCBI Taxonomy" id="1054202"/>
    <lineage>
        <taxon>Bacteria</taxon>
        <taxon>Pseudomonadati</taxon>
        <taxon>Pseudomonadota</taxon>
        <taxon>Alphaproteobacteria</taxon>
        <taxon>Rhodobacterales</taxon>
        <taxon>Rhodobacter group</taxon>
        <taxon>Rhodobacter</taxon>
    </lineage>
</organism>
<evidence type="ECO:0000313" key="2">
    <source>
        <dbReference type="EMBL" id="PYF08688.1"/>
    </source>
</evidence>
<name>A0A318U0D3_9RHOB</name>
<dbReference type="InterPro" id="IPR017926">
    <property type="entry name" value="GATASE"/>
</dbReference>
<keyword evidence="2" id="KW-0315">Glutamine amidotransferase</keyword>
<dbReference type="EMBL" id="QJTK01000011">
    <property type="protein sequence ID" value="PYF08688.1"/>
    <property type="molecule type" value="Genomic_DNA"/>
</dbReference>
<evidence type="ECO:0000259" key="1">
    <source>
        <dbReference type="Pfam" id="PF00117"/>
    </source>
</evidence>
<feature type="domain" description="Glutamine amidotransferase" evidence="1">
    <location>
        <begin position="24"/>
        <end position="184"/>
    </location>
</feature>
<dbReference type="PANTHER" id="PTHR42695">
    <property type="entry name" value="GLUTAMINE AMIDOTRANSFERASE YLR126C-RELATED"/>
    <property type="match status" value="1"/>
</dbReference>
<dbReference type="InterPro" id="IPR029062">
    <property type="entry name" value="Class_I_gatase-like"/>
</dbReference>
<dbReference type="CDD" id="cd01741">
    <property type="entry name" value="GATase1_1"/>
    <property type="match status" value="1"/>
</dbReference>
<dbReference type="GO" id="GO:0016740">
    <property type="term" value="F:transferase activity"/>
    <property type="evidence" value="ECO:0007669"/>
    <property type="project" value="UniProtKB-KW"/>
</dbReference>
<dbReference type="SUPFAM" id="SSF52317">
    <property type="entry name" value="Class I glutamine amidotransferase-like"/>
    <property type="match status" value="1"/>
</dbReference>
<proteinExistence type="predicted"/>
<dbReference type="PANTHER" id="PTHR42695:SF5">
    <property type="entry name" value="GLUTAMINE AMIDOTRANSFERASE YLR126C-RELATED"/>
    <property type="match status" value="1"/>
</dbReference>
<dbReference type="OrthoDB" id="9794816at2"/>
<sequence length="239" mass="25366">MNILVFQHLAVEHPGTLRDVWAAAGHRLTTVELDAGEPIPPLEGFDLMVAMGGPQDLWQKDELPWMRAELAAIRAWVAGLGRPYLGICLGHQLLAEALGGKVGPMAAPEVGLCEVTRTAAGAADPIFGGLPARLTTFQWHGAEIIHLPEGTVVLAENDACGAQAIRWGRHAWGLQFHVEITETTVADWQQIPAYAESLRRALGETRAAGLAAEVAPHLAAFRATAAQMNAALATVMAGA</sequence>
<accession>A0A318U0D3</accession>
<dbReference type="Gene3D" id="3.40.50.880">
    <property type="match status" value="1"/>
</dbReference>
<dbReference type="GO" id="GO:0005829">
    <property type="term" value="C:cytosol"/>
    <property type="evidence" value="ECO:0007669"/>
    <property type="project" value="TreeGrafter"/>
</dbReference>
<dbReference type="PROSITE" id="PS51273">
    <property type="entry name" value="GATASE_TYPE_1"/>
    <property type="match status" value="1"/>
</dbReference>
<reference evidence="2 3" key="1">
    <citation type="submission" date="2018-06" db="EMBL/GenBank/DDBJ databases">
        <title>Genomic Encyclopedia of Type Strains, Phase III (KMG-III): the genomes of soil and plant-associated and newly described type strains.</title>
        <authorList>
            <person name="Whitman W."/>
        </authorList>
    </citation>
    <scope>NUCLEOTIDE SEQUENCE [LARGE SCALE GENOMIC DNA]</scope>
    <source>
        <strain evidence="2 3">JA737</strain>
    </source>
</reference>
<comment type="caution">
    <text evidence="2">The sequence shown here is derived from an EMBL/GenBank/DDBJ whole genome shotgun (WGS) entry which is preliminary data.</text>
</comment>
<evidence type="ECO:0000313" key="3">
    <source>
        <dbReference type="Proteomes" id="UP000247727"/>
    </source>
</evidence>
<gene>
    <name evidence="2" type="ORF">C8J30_11116</name>
</gene>
<keyword evidence="2" id="KW-0808">Transferase</keyword>